<reference evidence="4" key="1">
    <citation type="journal article" date="2020" name="Stud. Mycol.">
        <title>101 Dothideomycetes genomes: A test case for predicting lifestyles and emergence of pathogens.</title>
        <authorList>
            <person name="Haridas S."/>
            <person name="Albert R."/>
            <person name="Binder M."/>
            <person name="Bloem J."/>
            <person name="LaButti K."/>
            <person name="Salamov A."/>
            <person name="Andreopoulos B."/>
            <person name="Baker S."/>
            <person name="Barry K."/>
            <person name="Bills G."/>
            <person name="Bluhm B."/>
            <person name="Cannon C."/>
            <person name="Castanera R."/>
            <person name="Culley D."/>
            <person name="Daum C."/>
            <person name="Ezra D."/>
            <person name="Gonzalez J."/>
            <person name="Henrissat B."/>
            <person name="Kuo A."/>
            <person name="Liang C."/>
            <person name="Lipzen A."/>
            <person name="Lutzoni F."/>
            <person name="Magnuson J."/>
            <person name="Mondo S."/>
            <person name="Nolan M."/>
            <person name="Ohm R."/>
            <person name="Pangilinan J."/>
            <person name="Park H.-J."/>
            <person name="Ramirez L."/>
            <person name="Alfaro M."/>
            <person name="Sun H."/>
            <person name="Tritt A."/>
            <person name="Yoshinaga Y."/>
            <person name="Zwiers L.-H."/>
            <person name="Turgeon B."/>
            <person name="Goodwin S."/>
            <person name="Spatafora J."/>
            <person name="Crous P."/>
            <person name="Grigoriev I."/>
        </authorList>
    </citation>
    <scope>NUCLEOTIDE SEQUENCE [LARGE SCALE GENOMIC DNA]</scope>
    <source>
        <strain evidence="4">CBS 304.66</strain>
    </source>
</reference>
<keyword evidence="4" id="KW-1185">Reference proteome</keyword>
<dbReference type="SUPFAM" id="SSF53383">
    <property type="entry name" value="PLP-dependent transferases"/>
    <property type="match status" value="1"/>
</dbReference>
<proteinExistence type="predicted"/>
<gene>
    <name evidence="3" type="ORF">CC78DRAFT_532015</name>
</gene>
<dbReference type="InterPro" id="IPR000192">
    <property type="entry name" value="Aminotrans_V_dom"/>
</dbReference>
<dbReference type="PANTHER" id="PTHR43092:SF2">
    <property type="entry name" value="HERCYNYLCYSTEINE SULFOXIDE LYASE"/>
    <property type="match status" value="1"/>
</dbReference>
<dbReference type="InterPro" id="IPR015424">
    <property type="entry name" value="PyrdxlP-dep_Trfase"/>
</dbReference>
<dbReference type="Gene3D" id="3.40.640.10">
    <property type="entry name" value="Type I PLP-dependent aspartate aminotransferase-like (Major domain)"/>
    <property type="match status" value="1"/>
</dbReference>
<dbReference type="EMBL" id="ML986602">
    <property type="protein sequence ID" value="KAF2265924.1"/>
    <property type="molecule type" value="Genomic_DNA"/>
</dbReference>
<feature type="domain" description="Aminotransferase class V" evidence="2">
    <location>
        <begin position="48"/>
        <end position="263"/>
    </location>
</feature>
<protein>
    <submittedName>
        <fullName evidence="3">PLP-dependent transferase</fullName>
    </submittedName>
</protein>
<dbReference type="InterPro" id="IPR015422">
    <property type="entry name" value="PyrdxlP-dep_Trfase_small"/>
</dbReference>
<accession>A0A9P4KGX5</accession>
<dbReference type="AlphaFoldDB" id="A0A9P4KGX5"/>
<sequence length="459" mass="51206">MASKELTLNTKSQDVKFGKELRKDFLFEDNWLNLNHGSFGTYPRPIREAMRHYQDEVEARPDSFILFEYNKLLGESRLAISKVLNAPLETIVFVSNATIGINTVLRNLVFEKSDHILYFNTIYGACENTVTYITETTPASAAKIDYKLPIEDSEFLSLFHAKVSEIEASGGTVKIAILDTIVSIPGVRLPFEDLTAACKERGVLSCIDGAHGVGHVELDLSALDPDFFVSNCHKWLFAPRGCAVFYVPVRNQHMLRSTLPTSHGFIALPSEGEKRSSPLPAHDGSAFTSNFSFVGTLDNTPYLCIPAAISYRQRLGGESAILRYVHTLALQAANTVSKILGNTPILDNATHSFTKCCLVNVQLPLDYRNIVSIGAQHGISKDKIGGYAGVVRAWMTRKMIDEFRTFMFVFWYDEKWWVRLSAQVYLEVADFEWAGKVLKGLCERVEKGEFVAGGGKLLH</sequence>
<evidence type="ECO:0000256" key="1">
    <source>
        <dbReference type="ARBA" id="ARBA00022898"/>
    </source>
</evidence>
<keyword evidence="3" id="KW-0808">Transferase</keyword>
<evidence type="ECO:0000259" key="2">
    <source>
        <dbReference type="Pfam" id="PF00266"/>
    </source>
</evidence>
<dbReference type="Pfam" id="PF00266">
    <property type="entry name" value="Aminotran_5"/>
    <property type="match status" value="1"/>
</dbReference>
<dbReference type="OrthoDB" id="5978656at2759"/>
<keyword evidence="1" id="KW-0663">Pyridoxal phosphate</keyword>
<dbReference type="InterPro" id="IPR015421">
    <property type="entry name" value="PyrdxlP-dep_Trfase_major"/>
</dbReference>
<dbReference type="Gene3D" id="3.90.1150.10">
    <property type="entry name" value="Aspartate Aminotransferase, domain 1"/>
    <property type="match status" value="1"/>
</dbReference>
<dbReference type="Proteomes" id="UP000800093">
    <property type="component" value="Unassembled WGS sequence"/>
</dbReference>
<name>A0A9P4KGX5_9PLEO</name>
<organism evidence="3 4">
    <name type="scientific">Lojkania enalia</name>
    <dbReference type="NCBI Taxonomy" id="147567"/>
    <lineage>
        <taxon>Eukaryota</taxon>
        <taxon>Fungi</taxon>
        <taxon>Dikarya</taxon>
        <taxon>Ascomycota</taxon>
        <taxon>Pezizomycotina</taxon>
        <taxon>Dothideomycetes</taxon>
        <taxon>Pleosporomycetidae</taxon>
        <taxon>Pleosporales</taxon>
        <taxon>Pleosporales incertae sedis</taxon>
        <taxon>Lojkania</taxon>
    </lineage>
</organism>
<comment type="caution">
    <text evidence="3">The sequence shown here is derived from an EMBL/GenBank/DDBJ whole genome shotgun (WGS) entry which is preliminary data.</text>
</comment>
<evidence type="ECO:0000313" key="4">
    <source>
        <dbReference type="Proteomes" id="UP000800093"/>
    </source>
</evidence>
<evidence type="ECO:0000313" key="3">
    <source>
        <dbReference type="EMBL" id="KAF2265924.1"/>
    </source>
</evidence>
<dbReference type="GO" id="GO:0016740">
    <property type="term" value="F:transferase activity"/>
    <property type="evidence" value="ECO:0007669"/>
    <property type="project" value="UniProtKB-KW"/>
</dbReference>
<dbReference type="PANTHER" id="PTHR43092">
    <property type="entry name" value="L-CYSTEINE DESULFHYDRASE"/>
    <property type="match status" value="1"/>
</dbReference>